<evidence type="ECO:0000313" key="1">
    <source>
        <dbReference type="EMBL" id="RBP65373.1"/>
    </source>
</evidence>
<dbReference type="InterPro" id="IPR009229">
    <property type="entry name" value="AgrD"/>
</dbReference>
<gene>
    <name evidence="1" type="ORF">DES36_107113</name>
</gene>
<dbReference type="RefSeq" id="WP_113920489.1">
    <property type="nucleotide sequence ID" value="NZ_CALNCS010000185.1"/>
</dbReference>
<name>A0A366IB20_9FIRM</name>
<dbReference type="AlphaFoldDB" id="A0A366IB20"/>
<dbReference type="EMBL" id="QNRX01000007">
    <property type="protein sequence ID" value="RBP65373.1"/>
    <property type="molecule type" value="Genomic_DNA"/>
</dbReference>
<dbReference type="OrthoDB" id="1922077at2"/>
<reference evidence="1 2" key="1">
    <citation type="submission" date="2018-06" db="EMBL/GenBank/DDBJ databases">
        <title>Genomic Encyclopedia of Type Strains, Phase IV (KMG-IV): sequencing the most valuable type-strain genomes for metagenomic binning, comparative biology and taxonomic classification.</title>
        <authorList>
            <person name="Goeker M."/>
        </authorList>
    </citation>
    <scope>NUCLEOTIDE SEQUENCE [LARGE SCALE GENOMIC DNA]</scope>
    <source>
        <strain evidence="1 2">DSM 22112</strain>
    </source>
</reference>
<sequence>MKRIAMKFSGMIASLALTVTIMNVNSACIFLVHQPKLPEGAQKLRKF</sequence>
<organism evidence="1 2">
    <name type="scientific">Alkalibaculum bacchi</name>
    <dbReference type="NCBI Taxonomy" id="645887"/>
    <lineage>
        <taxon>Bacteria</taxon>
        <taxon>Bacillati</taxon>
        <taxon>Bacillota</taxon>
        <taxon>Clostridia</taxon>
        <taxon>Eubacteriales</taxon>
        <taxon>Eubacteriaceae</taxon>
        <taxon>Alkalibaculum</taxon>
    </lineage>
</organism>
<dbReference type="NCBIfam" id="TIGR04223">
    <property type="entry name" value="quorum_AgrD"/>
    <property type="match status" value="1"/>
</dbReference>
<accession>A0A366IB20</accession>
<comment type="caution">
    <text evidence="1">The sequence shown here is derived from an EMBL/GenBank/DDBJ whole genome shotgun (WGS) entry which is preliminary data.</text>
</comment>
<keyword evidence="2" id="KW-1185">Reference proteome</keyword>
<dbReference type="Proteomes" id="UP000253490">
    <property type="component" value="Unassembled WGS sequence"/>
</dbReference>
<protein>
    <submittedName>
        <fullName evidence="1">Cyclic lactone autoinducer peptide</fullName>
    </submittedName>
</protein>
<evidence type="ECO:0000313" key="2">
    <source>
        <dbReference type="Proteomes" id="UP000253490"/>
    </source>
</evidence>
<proteinExistence type="predicted"/>